<name>A0A2J6QHD0_9HELO</name>
<feature type="compositionally biased region" description="Low complexity" evidence="1">
    <location>
        <begin position="974"/>
        <end position="984"/>
    </location>
</feature>
<protein>
    <submittedName>
        <fullName evidence="2">Uncharacterized protein</fullName>
    </submittedName>
</protein>
<organism evidence="2 3">
    <name type="scientific">Hyaloscypha hepaticicola</name>
    <dbReference type="NCBI Taxonomy" id="2082293"/>
    <lineage>
        <taxon>Eukaryota</taxon>
        <taxon>Fungi</taxon>
        <taxon>Dikarya</taxon>
        <taxon>Ascomycota</taxon>
        <taxon>Pezizomycotina</taxon>
        <taxon>Leotiomycetes</taxon>
        <taxon>Helotiales</taxon>
        <taxon>Hyaloscyphaceae</taxon>
        <taxon>Hyaloscypha</taxon>
    </lineage>
</organism>
<feature type="region of interest" description="Disordered" evidence="1">
    <location>
        <begin position="1025"/>
        <end position="1048"/>
    </location>
</feature>
<proteinExistence type="predicted"/>
<accession>A0A2J6QHD0</accession>
<dbReference type="OrthoDB" id="109543at2759"/>
<keyword evidence="3" id="KW-1185">Reference proteome</keyword>
<dbReference type="EMBL" id="KZ613469">
    <property type="protein sequence ID" value="PMD25670.1"/>
    <property type="molecule type" value="Genomic_DNA"/>
</dbReference>
<feature type="region of interest" description="Disordered" evidence="1">
    <location>
        <begin position="912"/>
        <end position="933"/>
    </location>
</feature>
<evidence type="ECO:0000313" key="3">
    <source>
        <dbReference type="Proteomes" id="UP000235672"/>
    </source>
</evidence>
<dbReference type="STRING" id="1745343.A0A2J6QHD0"/>
<feature type="region of interest" description="Disordered" evidence="1">
    <location>
        <begin position="974"/>
        <end position="994"/>
    </location>
</feature>
<gene>
    <name evidence="2" type="ORF">NA56DRAFT_382400</name>
</gene>
<evidence type="ECO:0000313" key="2">
    <source>
        <dbReference type="EMBL" id="PMD25670.1"/>
    </source>
</evidence>
<sequence>MASSNTSTARYLEALLQILINGVPSNFLIYPHIQTLARSACLEFATQVEELRRECQWRRAHATTEWLSRFVQRSFEWLPESLDSIRLLHANFPNWRAWAIWSPDVARLGRWELFSPDQRLTLSNILVLEGPDFASSRHTTFREAVEAQGFDPSLTRHSVGSIIFEVERGSAPNIPDMIHRLLNLVDVAVVTSPRDDAALFTYFCFTQSVTNMRLDCLESLSSLADPMISALVSRVFRARNETRAVSMVAVMKLLPFLGTERCAQLHRAIGIDVVNLVRVFIHEMQQILRSQIHSGQSSTDTELRLQACGSALLETPWLRSSLDSSLVELFNDWPSVEDIRYLHSIRDLAKMSSTGNMWEVVKNVDEYMINCLVQSGTIPTETKSLVKALLTLWKRAADSDRRWLALSVVQSQVMTSNFRCRFLNQLPQLPDGFVYSLRLIIQNYDEVLDVTCVDLATLLAANKSSATCWRPILRQMLESQGQKLIDYALANLNADDWVQLISDLRKVFGKEMKDEPISSIAILNPELHRWVSNLEILEPTLEEMLCILTFKMHEHSKVAMFAVMSLLQVDGSNAFETFNALSFLVVTTAEGCDACLNILEAAQNHSLDVAEVVFAGWLEAPYLTADDREALQAVAVLLGIRPGIVFKKWSETSLIIVKEYLDVEYAQLFAEAQRLEEMRSLLKSIDPQGTAQLLESAGIEDSSLVDEALASLPPALVSVVERLDDTSLEMHFPLGHLTELQRVRFGIGNAQSLFLHFVFADDPAFCLHLDRETKGKHKAGAATSVHDPWRVIPSGEHPNLPICRGQTSPAKYHIARAISRHLTEGFKSLEAIHVLVTGVLKDLGKGCITCGKDHSVRMRCPTTCSSGGCRSTFLQASLEVRLCQIRQDPAAVDCLLYGLLLSLNRETRTPPQLSIQQHRHCSPSPETRAGHVSPSKLRWLSGNNTILQPKSRATPRLGLHRLPWFSILCTGRSSDSFPPSRNSSIPTRKSQPRTRSRILQAYYLQRQNTSSLPRHITRTLVCNNLPRSPRSFPHPSAGTRGSIRSRSLLRGRTSHVVGLLRRTKKQLG</sequence>
<dbReference type="Proteomes" id="UP000235672">
    <property type="component" value="Unassembled WGS sequence"/>
</dbReference>
<reference evidence="2 3" key="1">
    <citation type="submission" date="2016-05" db="EMBL/GenBank/DDBJ databases">
        <title>A degradative enzymes factory behind the ericoid mycorrhizal symbiosis.</title>
        <authorList>
            <consortium name="DOE Joint Genome Institute"/>
            <person name="Martino E."/>
            <person name="Morin E."/>
            <person name="Grelet G."/>
            <person name="Kuo A."/>
            <person name="Kohler A."/>
            <person name="Daghino S."/>
            <person name="Barry K."/>
            <person name="Choi C."/>
            <person name="Cichocki N."/>
            <person name="Clum A."/>
            <person name="Copeland A."/>
            <person name="Hainaut M."/>
            <person name="Haridas S."/>
            <person name="Labutti K."/>
            <person name="Lindquist E."/>
            <person name="Lipzen A."/>
            <person name="Khouja H.-R."/>
            <person name="Murat C."/>
            <person name="Ohm R."/>
            <person name="Olson A."/>
            <person name="Spatafora J."/>
            <person name="Veneault-Fourrey C."/>
            <person name="Henrissat B."/>
            <person name="Grigoriev I."/>
            <person name="Martin F."/>
            <person name="Perotto S."/>
        </authorList>
    </citation>
    <scope>NUCLEOTIDE SEQUENCE [LARGE SCALE GENOMIC DNA]</scope>
    <source>
        <strain evidence="2 3">UAMH 7357</strain>
    </source>
</reference>
<dbReference type="AlphaFoldDB" id="A0A2J6QHD0"/>
<evidence type="ECO:0000256" key="1">
    <source>
        <dbReference type="SAM" id="MobiDB-lite"/>
    </source>
</evidence>